<evidence type="ECO:0000313" key="6">
    <source>
        <dbReference type="Proteomes" id="UP001596989"/>
    </source>
</evidence>
<dbReference type="PANTHER" id="PTHR44688">
    <property type="entry name" value="DNA-BINDING TRANSCRIPTIONAL ACTIVATOR DEVR_DOSR"/>
    <property type="match status" value="1"/>
</dbReference>
<dbReference type="PROSITE" id="PS50043">
    <property type="entry name" value="HTH_LUXR_2"/>
    <property type="match status" value="1"/>
</dbReference>
<comment type="caution">
    <text evidence="5">The sequence shown here is derived from an EMBL/GenBank/DDBJ whole genome shotgun (WGS) entry which is preliminary data.</text>
</comment>
<evidence type="ECO:0000256" key="3">
    <source>
        <dbReference type="ARBA" id="ARBA00023163"/>
    </source>
</evidence>
<accession>A0ABW3HRB7</accession>
<dbReference type="SUPFAM" id="SSF55781">
    <property type="entry name" value="GAF domain-like"/>
    <property type="match status" value="2"/>
</dbReference>
<organism evidence="5 6">
    <name type="scientific">Paenibacillus chungangensis</name>
    <dbReference type="NCBI Taxonomy" id="696535"/>
    <lineage>
        <taxon>Bacteria</taxon>
        <taxon>Bacillati</taxon>
        <taxon>Bacillota</taxon>
        <taxon>Bacilli</taxon>
        <taxon>Bacillales</taxon>
        <taxon>Paenibacillaceae</taxon>
        <taxon>Paenibacillus</taxon>
    </lineage>
</organism>
<evidence type="ECO:0000256" key="1">
    <source>
        <dbReference type="ARBA" id="ARBA00023015"/>
    </source>
</evidence>
<sequence length="546" mass="60778">MNRQLLEQLGHLQDVYGSACRLPITMTDNEGKQLTASGSCGGSSVKVLAERFLASSHRAQILKDISHIQYPIVYQTEYGFKVIIAPVQAGRGNVSYIWTGPIIERQKRELIYHACGTVRDSAYIRLALMDIADTPEEQKQEILEKLSQMAGICSTMMQQAGMLNATERRLDELHRYIHYEYAEAYSTEKATELMREMLELEFSGYASLDDRDGRFRIIHTSGGSPYHSLDGCLFSPGEGFLGQAAVAGEARLWERIAWDRRTDFFAERGIWLKGLIVYPVKHHQRVCGLLFGGVVSDGMMSSHGVALGSVLAGAFARMLGSKHMEKLLHRESAHLPLLMEVSGALRARRDIEHMMHTLAEAVLTIVQGASVSVLMQRGQEERPSCVVTRGPEGDSTACKLEFPLLNGNDRMVGILEVCLNGHGINDGQRASLTMLALMGGLYLEDRLHREGQSDPHQSSGFPCTDSASALLLGLKLDNPLTSREKEVLEHVLQGLNNQEIAQTLFISAHTVKNHMTKIFEKLEVTDRTQAMAKIYAKDVRRLRLRA</sequence>
<keyword evidence="3" id="KW-0804">Transcription</keyword>
<evidence type="ECO:0000259" key="4">
    <source>
        <dbReference type="PROSITE" id="PS50043"/>
    </source>
</evidence>
<gene>
    <name evidence="5" type="ORF">ACFQ2I_11835</name>
</gene>
<dbReference type="InterPro" id="IPR000792">
    <property type="entry name" value="Tscrpt_reg_LuxR_C"/>
</dbReference>
<dbReference type="SUPFAM" id="SSF46894">
    <property type="entry name" value="C-terminal effector domain of the bipartite response regulators"/>
    <property type="match status" value="1"/>
</dbReference>
<dbReference type="PRINTS" id="PR00038">
    <property type="entry name" value="HTHLUXR"/>
</dbReference>
<dbReference type="EMBL" id="JBHTJZ010000012">
    <property type="protein sequence ID" value="MFD0960085.1"/>
    <property type="molecule type" value="Genomic_DNA"/>
</dbReference>
<dbReference type="RefSeq" id="WP_377564420.1">
    <property type="nucleotide sequence ID" value="NZ_JBHTJZ010000012.1"/>
</dbReference>
<name>A0ABW3HRB7_9BACL</name>
<dbReference type="PANTHER" id="PTHR44688:SF16">
    <property type="entry name" value="DNA-BINDING TRANSCRIPTIONAL ACTIVATOR DEVR_DOSR"/>
    <property type="match status" value="1"/>
</dbReference>
<evidence type="ECO:0000313" key="5">
    <source>
        <dbReference type="EMBL" id="MFD0960085.1"/>
    </source>
</evidence>
<dbReference type="InterPro" id="IPR029016">
    <property type="entry name" value="GAF-like_dom_sf"/>
</dbReference>
<keyword evidence="1" id="KW-0805">Transcription regulation</keyword>
<keyword evidence="2" id="KW-0238">DNA-binding</keyword>
<reference evidence="6" key="1">
    <citation type="journal article" date="2019" name="Int. J. Syst. Evol. Microbiol.">
        <title>The Global Catalogue of Microorganisms (GCM) 10K type strain sequencing project: providing services to taxonomists for standard genome sequencing and annotation.</title>
        <authorList>
            <consortium name="The Broad Institute Genomics Platform"/>
            <consortium name="The Broad Institute Genome Sequencing Center for Infectious Disease"/>
            <person name="Wu L."/>
            <person name="Ma J."/>
        </authorList>
    </citation>
    <scope>NUCLEOTIDE SEQUENCE [LARGE SCALE GENOMIC DNA]</scope>
    <source>
        <strain evidence="6">CCUG 59129</strain>
    </source>
</reference>
<dbReference type="Gene3D" id="1.10.10.10">
    <property type="entry name" value="Winged helix-like DNA-binding domain superfamily/Winged helix DNA-binding domain"/>
    <property type="match status" value="1"/>
</dbReference>
<feature type="domain" description="HTH luxR-type" evidence="4">
    <location>
        <begin position="473"/>
        <end position="538"/>
    </location>
</feature>
<dbReference type="SMART" id="SM00421">
    <property type="entry name" value="HTH_LUXR"/>
    <property type="match status" value="1"/>
</dbReference>
<keyword evidence="6" id="KW-1185">Reference proteome</keyword>
<evidence type="ECO:0000256" key="2">
    <source>
        <dbReference type="ARBA" id="ARBA00023125"/>
    </source>
</evidence>
<protein>
    <submittedName>
        <fullName evidence="5">Response regulator transcription factor</fullName>
    </submittedName>
</protein>
<dbReference type="InterPro" id="IPR016032">
    <property type="entry name" value="Sig_transdc_resp-reg_C-effctor"/>
</dbReference>
<dbReference type="InterPro" id="IPR036388">
    <property type="entry name" value="WH-like_DNA-bd_sf"/>
</dbReference>
<dbReference type="Gene3D" id="3.30.450.40">
    <property type="match status" value="1"/>
</dbReference>
<dbReference type="CDD" id="cd06170">
    <property type="entry name" value="LuxR_C_like"/>
    <property type="match status" value="1"/>
</dbReference>
<proteinExistence type="predicted"/>
<dbReference type="Proteomes" id="UP001596989">
    <property type="component" value="Unassembled WGS sequence"/>
</dbReference>
<dbReference type="Pfam" id="PF00196">
    <property type="entry name" value="GerE"/>
    <property type="match status" value="1"/>
</dbReference>